<dbReference type="PROSITE" id="PS51724">
    <property type="entry name" value="SPOR"/>
    <property type="match status" value="1"/>
</dbReference>
<dbReference type="Gene3D" id="3.30.70.1070">
    <property type="entry name" value="Sporulation related repeat"/>
    <property type="match status" value="1"/>
</dbReference>
<proteinExistence type="predicted"/>
<protein>
    <submittedName>
        <fullName evidence="4">SPOR domain-containing protein</fullName>
    </submittedName>
</protein>
<dbReference type="Pfam" id="PF05036">
    <property type="entry name" value="SPOR"/>
    <property type="match status" value="1"/>
</dbReference>
<keyword evidence="2" id="KW-0812">Transmembrane</keyword>
<name>A0ABS8JI06_9GAMM</name>
<dbReference type="PANTHER" id="PTHR38687:SF1">
    <property type="entry name" value="CELL DIVISION PROTEIN DEDD"/>
    <property type="match status" value="1"/>
</dbReference>
<organism evidence="4 5">
    <name type="scientific">Noviluteimonas lactosilytica</name>
    <dbReference type="NCBI Taxonomy" id="2888523"/>
    <lineage>
        <taxon>Bacteria</taxon>
        <taxon>Pseudomonadati</taxon>
        <taxon>Pseudomonadota</taxon>
        <taxon>Gammaproteobacteria</taxon>
        <taxon>Lysobacterales</taxon>
        <taxon>Lysobacteraceae</taxon>
        <taxon>Noviluteimonas</taxon>
    </lineage>
</organism>
<feature type="compositionally biased region" description="Basic and acidic residues" evidence="1">
    <location>
        <begin position="76"/>
        <end position="89"/>
    </location>
</feature>
<dbReference type="SUPFAM" id="SSF110997">
    <property type="entry name" value="Sporulation related repeat"/>
    <property type="match status" value="1"/>
</dbReference>
<sequence length="254" mass="26386">MAARRGKSQAKRNGGDSNPAWIWLFAGLALGIALIVGVPKLMPKGEGDGFFRPKPNPDAQPVATSNAADDDALVPEDTRPAPAKADKPKETQYDFYTLLPSNEVALSDAELAETERAEAQRQAAIAKQQSAAQQPATSPDAATPAQQPVVATNANATPAMQPTATTASATKPEPKDDGAHYILQAGAFQASGDAEAVKAKIALLGLSARVESATISDKTVFRVRMGPYGSASELADAKRRLSGGGLPAMAIKAR</sequence>
<reference evidence="4" key="1">
    <citation type="submission" date="2021-10" db="EMBL/GenBank/DDBJ databases">
        <authorList>
            <person name="Lyu M."/>
            <person name="Wang X."/>
            <person name="Meng X."/>
            <person name="Xu K."/>
        </authorList>
    </citation>
    <scope>NUCLEOTIDE SEQUENCE</scope>
    <source>
        <strain evidence="4">A6</strain>
    </source>
</reference>
<feature type="region of interest" description="Disordered" evidence="1">
    <location>
        <begin position="111"/>
        <end position="177"/>
    </location>
</feature>
<dbReference type="InterPro" id="IPR007730">
    <property type="entry name" value="SPOR-like_dom"/>
</dbReference>
<evidence type="ECO:0000256" key="1">
    <source>
        <dbReference type="SAM" id="MobiDB-lite"/>
    </source>
</evidence>
<feature type="compositionally biased region" description="Low complexity" evidence="1">
    <location>
        <begin position="120"/>
        <end position="170"/>
    </location>
</feature>
<dbReference type="Proteomes" id="UP001165293">
    <property type="component" value="Unassembled WGS sequence"/>
</dbReference>
<dbReference type="EMBL" id="JAJGAK010000001">
    <property type="protein sequence ID" value="MCC8363239.1"/>
    <property type="molecule type" value="Genomic_DNA"/>
</dbReference>
<accession>A0ABS8JI06</accession>
<evidence type="ECO:0000313" key="5">
    <source>
        <dbReference type="Proteomes" id="UP001165293"/>
    </source>
</evidence>
<feature type="domain" description="SPOR" evidence="3">
    <location>
        <begin position="175"/>
        <end position="254"/>
    </location>
</feature>
<comment type="caution">
    <text evidence="4">The sequence shown here is derived from an EMBL/GenBank/DDBJ whole genome shotgun (WGS) entry which is preliminary data.</text>
</comment>
<keyword evidence="2" id="KW-0472">Membrane</keyword>
<feature type="transmembrane region" description="Helical" evidence="2">
    <location>
        <begin position="20"/>
        <end position="38"/>
    </location>
</feature>
<feature type="region of interest" description="Disordered" evidence="1">
    <location>
        <begin position="44"/>
        <end position="89"/>
    </location>
</feature>
<dbReference type="InterPro" id="IPR036680">
    <property type="entry name" value="SPOR-like_sf"/>
</dbReference>
<dbReference type="PANTHER" id="PTHR38687">
    <property type="entry name" value="CELL DIVISION PROTEIN DEDD-RELATED"/>
    <property type="match status" value="1"/>
</dbReference>
<dbReference type="RefSeq" id="WP_230526782.1">
    <property type="nucleotide sequence ID" value="NZ_JAJGAK010000001.1"/>
</dbReference>
<evidence type="ECO:0000256" key="2">
    <source>
        <dbReference type="SAM" id="Phobius"/>
    </source>
</evidence>
<evidence type="ECO:0000259" key="3">
    <source>
        <dbReference type="PROSITE" id="PS51724"/>
    </source>
</evidence>
<keyword evidence="2" id="KW-1133">Transmembrane helix</keyword>
<evidence type="ECO:0000313" key="4">
    <source>
        <dbReference type="EMBL" id="MCC8363239.1"/>
    </source>
</evidence>
<gene>
    <name evidence="4" type="ORF">LK996_09140</name>
</gene>
<dbReference type="InterPro" id="IPR052521">
    <property type="entry name" value="Cell_div_SPOR-domain"/>
</dbReference>
<keyword evidence="5" id="KW-1185">Reference proteome</keyword>